<feature type="transmembrane region" description="Helical" evidence="2">
    <location>
        <begin position="163"/>
        <end position="183"/>
    </location>
</feature>
<feature type="compositionally biased region" description="Basic and acidic residues" evidence="1">
    <location>
        <begin position="249"/>
        <end position="261"/>
    </location>
</feature>
<dbReference type="SMART" id="SM00460">
    <property type="entry name" value="TGc"/>
    <property type="match status" value="1"/>
</dbReference>
<dbReference type="Proteomes" id="UP000812277">
    <property type="component" value="Unassembled WGS sequence"/>
</dbReference>
<dbReference type="InterPro" id="IPR052901">
    <property type="entry name" value="Bact_TGase-like"/>
</dbReference>
<dbReference type="Pfam" id="PF01841">
    <property type="entry name" value="Transglut_core"/>
    <property type="match status" value="1"/>
</dbReference>
<feature type="transmembrane region" description="Helical" evidence="2">
    <location>
        <begin position="111"/>
        <end position="130"/>
    </location>
</feature>
<evidence type="ECO:0000256" key="1">
    <source>
        <dbReference type="SAM" id="MobiDB-lite"/>
    </source>
</evidence>
<feature type="region of interest" description="Disordered" evidence="1">
    <location>
        <begin position="244"/>
        <end position="272"/>
    </location>
</feature>
<sequence>MTSQTQSFSKWFSLNWYAQLSAIFSVLVVFAWIRSFEGYWWAETYTIVHCMLLTSLVAVMLIPSKWFSTVIQLIALFIVNVALTGFEWGPFEGQKGKIGDWTSWLWAQVEQLMPFLWISLVIWAALQAILICSKHRLGIIGIISFSLLSLAVADSLFTPVYLWGEIALMVFIGLGWLVANHFLNFKQKHPESWEHLLEYPLSLFLPVLLIITLVMGAGLFVPSIKPILTDPYTAWKEARGEEVPTFIGDKGEGENGGKGEGDTSSGYSRNDENLGNGFKFDYSPIMDITTTRKSYWRGETRALYTGSGWEEAPEEKGEQAVRALAPGQSLDAGSIGDDVETIQVDQSVNMLGKDKYPVLFGASPVSEVVSVNEIDSYLPSLEWLPQSWELRLPAGKSAYPDKYSIISHVPVLDEKKLRSVAESGDSSSVSDMYLQLPSGLPSRVSDLALEISRDGATPYDKVRAIESYLQSNFKYTNEPDLSKKESKDFVDAFLFEMKEGYCDYYSTAMAVLTRSIGIPARWVKGYAPGSMPIDPETLRLEGTGVDVNPEGKGTYTVRNADAHSWVEVYFEGYGWFPFEPTAGFSFPYAMAQNQSLESMDTDNAATTEKDGASSTEFKVPAWGFAVVAGLLLAALIVWQRRQIIGLWQRYRMNAITVNERIVKDTDRLIRYGRRKGLTSSANETVRETMTHWAERRPLLLEELSFIITIFEKAMYSKDTISKEEAEVFDTTMKSIRERIS</sequence>
<keyword evidence="2" id="KW-0472">Membrane</keyword>
<reference evidence="4 5" key="1">
    <citation type="submission" date="2021-07" db="EMBL/GenBank/DDBJ databases">
        <title>Paenibacillus radiodurans sp. nov., isolated from the southeastern edge of Tengger Desert.</title>
        <authorList>
            <person name="Zhang G."/>
        </authorList>
    </citation>
    <scope>NUCLEOTIDE SEQUENCE [LARGE SCALE GENOMIC DNA]</scope>
    <source>
        <strain evidence="4 5">DT7-4</strain>
    </source>
</reference>
<dbReference type="PANTHER" id="PTHR42736:SF1">
    <property type="entry name" value="PROTEIN-GLUTAMINE GAMMA-GLUTAMYLTRANSFERASE"/>
    <property type="match status" value="1"/>
</dbReference>
<evidence type="ECO:0000313" key="4">
    <source>
        <dbReference type="EMBL" id="MBW7473770.1"/>
    </source>
</evidence>
<organism evidence="4 5">
    <name type="scientific">Paenibacillus oenotherae</name>
    <dbReference type="NCBI Taxonomy" id="1435645"/>
    <lineage>
        <taxon>Bacteria</taxon>
        <taxon>Bacillati</taxon>
        <taxon>Bacillota</taxon>
        <taxon>Bacilli</taxon>
        <taxon>Bacillales</taxon>
        <taxon>Paenibacillaceae</taxon>
        <taxon>Paenibacillus</taxon>
    </lineage>
</organism>
<accession>A0ABS7D1E7</accession>
<dbReference type="InterPro" id="IPR002931">
    <property type="entry name" value="Transglutaminase-like"/>
</dbReference>
<dbReference type="RefSeq" id="WP_219870972.1">
    <property type="nucleotide sequence ID" value="NZ_JAHZIJ010000001.1"/>
</dbReference>
<dbReference type="SUPFAM" id="SSF54001">
    <property type="entry name" value="Cysteine proteinases"/>
    <property type="match status" value="1"/>
</dbReference>
<feature type="transmembrane region" description="Helical" evidence="2">
    <location>
        <begin position="12"/>
        <end position="33"/>
    </location>
</feature>
<protein>
    <submittedName>
        <fullName evidence="4">Transglutaminase</fullName>
    </submittedName>
</protein>
<feature type="transmembrane region" description="Helical" evidence="2">
    <location>
        <begin position="203"/>
        <end position="221"/>
    </location>
</feature>
<keyword evidence="5" id="KW-1185">Reference proteome</keyword>
<feature type="transmembrane region" description="Helical" evidence="2">
    <location>
        <begin position="69"/>
        <end position="91"/>
    </location>
</feature>
<comment type="caution">
    <text evidence="4">The sequence shown here is derived from an EMBL/GenBank/DDBJ whole genome shotgun (WGS) entry which is preliminary data.</text>
</comment>
<keyword evidence="2" id="KW-1133">Transmembrane helix</keyword>
<gene>
    <name evidence="4" type="ORF">K0T92_03300</name>
</gene>
<feature type="domain" description="Transglutaminase-like" evidence="3">
    <location>
        <begin position="494"/>
        <end position="582"/>
    </location>
</feature>
<feature type="transmembrane region" description="Helical" evidence="2">
    <location>
        <begin position="619"/>
        <end position="638"/>
    </location>
</feature>
<keyword evidence="2" id="KW-0812">Transmembrane</keyword>
<evidence type="ECO:0000313" key="5">
    <source>
        <dbReference type="Proteomes" id="UP000812277"/>
    </source>
</evidence>
<dbReference type="PANTHER" id="PTHR42736">
    <property type="entry name" value="PROTEIN-GLUTAMINE GAMMA-GLUTAMYLTRANSFERASE"/>
    <property type="match status" value="1"/>
</dbReference>
<feature type="transmembrane region" description="Helical" evidence="2">
    <location>
        <begin position="39"/>
        <end position="62"/>
    </location>
</feature>
<proteinExistence type="predicted"/>
<dbReference type="InterPro" id="IPR038765">
    <property type="entry name" value="Papain-like_cys_pep_sf"/>
</dbReference>
<dbReference type="Gene3D" id="3.10.620.30">
    <property type="match status" value="1"/>
</dbReference>
<feature type="transmembrane region" description="Helical" evidence="2">
    <location>
        <begin position="137"/>
        <end position="157"/>
    </location>
</feature>
<dbReference type="EMBL" id="JAHZIJ010000001">
    <property type="protein sequence ID" value="MBW7473770.1"/>
    <property type="molecule type" value="Genomic_DNA"/>
</dbReference>
<name>A0ABS7D1E7_9BACL</name>
<evidence type="ECO:0000259" key="3">
    <source>
        <dbReference type="SMART" id="SM00460"/>
    </source>
</evidence>
<evidence type="ECO:0000256" key="2">
    <source>
        <dbReference type="SAM" id="Phobius"/>
    </source>
</evidence>